<dbReference type="Proteomes" id="UP001291623">
    <property type="component" value="Unassembled WGS sequence"/>
</dbReference>
<protein>
    <recommendedName>
        <fullName evidence="1">R13L1/DRL21-like LRR repeat region domain-containing protein</fullName>
    </recommendedName>
</protein>
<dbReference type="Gene3D" id="3.80.10.10">
    <property type="entry name" value="Ribonuclease Inhibitor"/>
    <property type="match status" value="1"/>
</dbReference>
<reference evidence="2" key="1">
    <citation type="submission" date="2023-12" db="EMBL/GenBank/DDBJ databases">
        <title>Genome assembly of Anisodus tanguticus.</title>
        <authorList>
            <person name="Wang Y.-J."/>
        </authorList>
    </citation>
    <scope>NUCLEOTIDE SEQUENCE</scope>
    <source>
        <strain evidence="2">KB-2021</strain>
        <tissue evidence="2">Leaf</tissue>
    </source>
</reference>
<dbReference type="PANTHER" id="PTHR47186">
    <property type="entry name" value="LEUCINE-RICH REPEAT-CONTAINING PROTEIN 57"/>
    <property type="match status" value="1"/>
</dbReference>
<sequence length="191" mass="21872">MEKLINLRHLDVSYTSRLKIPLYPSKLKKLHVLFGVNFLLGDRNAPGVGDLGELHNLYGSLSILELQTVVERRDASKTNLREKEHVKTLSLEWSGTLGQLPSLKFLSIRGLHRITEVTIEFYGSSFFKRPFNSLEKLEFAKMREWKQWHVLGNGEFPALQYLSIEDCPKLIGKLPENLSTLIGLIIEDVLK</sequence>
<organism evidence="2 3">
    <name type="scientific">Anisodus tanguticus</name>
    <dbReference type="NCBI Taxonomy" id="243964"/>
    <lineage>
        <taxon>Eukaryota</taxon>
        <taxon>Viridiplantae</taxon>
        <taxon>Streptophyta</taxon>
        <taxon>Embryophyta</taxon>
        <taxon>Tracheophyta</taxon>
        <taxon>Spermatophyta</taxon>
        <taxon>Magnoliopsida</taxon>
        <taxon>eudicotyledons</taxon>
        <taxon>Gunneridae</taxon>
        <taxon>Pentapetalae</taxon>
        <taxon>asterids</taxon>
        <taxon>lamiids</taxon>
        <taxon>Solanales</taxon>
        <taxon>Solanaceae</taxon>
        <taxon>Solanoideae</taxon>
        <taxon>Hyoscyameae</taxon>
        <taxon>Anisodus</taxon>
    </lineage>
</organism>
<dbReference type="InterPro" id="IPR056789">
    <property type="entry name" value="LRR_R13L1-DRL21"/>
</dbReference>
<evidence type="ECO:0000313" key="2">
    <source>
        <dbReference type="EMBL" id="KAK4358946.1"/>
    </source>
</evidence>
<dbReference type="InterPro" id="IPR032675">
    <property type="entry name" value="LRR_dom_sf"/>
</dbReference>
<evidence type="ECO:0000313" key="3">
    <source>
        <dbReference type="Proteomes" id="UP001291623"/>
    </source>
</evidence>
<proteinExistence type="predicted"/>
<gene>
    <name evidence="2" type="ORF">RND71_021175</name>
</gene>
<name>A0AAE1VCK5_9SOLA</name>
<dbReference type="AlphaFoldDB" id="A0AAE1VCK5"/>
<keyword evidence="3" id="KW-1185">Reference proteome</keyword>
<dbReference type="PANTHER" id="PTHR47186:SF42">
    <property type="entry name" value="DISEASE RESISTANCE RPP13-LIKE PROTEIN 1"/>
    <property type="match status" value="1"/>
</dbReference>
<dbReference type="SUPFAM" id="SSF52058">
    <property type="entry name" value="L domain-like"/>
    <property type="match status" value="1"/>
</dbReference>
<comment type="caution">
    <text evidence="2">The sequence shown here is derived from an EMBL/GenBank/DDBJ whole genome shotgun (WGS) entry which is preliminary data.</text>
</comment>
<feature type="domain" description="R13L1/DRL21-like LRR repeat region" evidence="1">
    <location>
        <begin position="49"/>
        <end position="167"/>
    </location>
</feature>
<dbReference type="EMBL" id="JAVYJV010000011">
    <property type="protein sequence ID" value="KAK4358946.1"/>
    <property type="molecule type" value="Genomic_DNA"/>
</dbReference>
<evidence type="ECO:0000259" key="1">
    <source>
        <dbReference type="Pfam" id="PF25019"/>
    </source>
</evidence>
<accession>A0AAE1VCK5</accession>
<dbReference type="Pfam" id="PF25019">
    <property type="entry name" value="LRR_R13L1-DRL21"/>
    <property type="match status" value="1"/>
</dbReference>